<evidence type="ECO:0000313" key="5">
    <source>
        <dbReference type="Proteomes" id="UP000465361"/>
    </source>
</evidence>
<protein>
    <submittedName>
        <fullName evidence="4">ISL3 family transposase</fullName>
    </submittedName>
</protein>
<dbReference type="EMBL" id="BLKW01000004">
    <property type="protein sequence ID" value="GFG75509.1"/>
    <property type="molecule type" value="Genomic_DNA"/>
</dbReference>
<dbReference type="PANTHER" id="PTHR33498">
    <property type="entry name" value="TRANSPOSASE FOR INSERTION SEQUENCE ELEMENT IS1557"/>
    <property type="match status" value="1"/>
</dbReference>
<accession>A0A7I9Y0E8</accession>
<keyword evidence="5" id="KW-1185">Reference proteome</keyword>
<evidence type="ECO:0000259" key="2">
    <source>
        <dbReference type="Pfam" id="PF13542"/>
    </source>
</evidence>
<sequence length="438" mass="48087">MERPQVNNNSSATVMLGLEGMAVLAVSEHDGELEYAIETTAATGWCPVCGAIARLHDRRPTWVRDLSAGDRPVTLVWVKRIWRCVHPQCEQQTWTETHPAIAPRASWTERARAHACRRVGRDGHAVAAVAREFGVGWATVMAAVRDHGEPLLQRACPGAAATAIGVDETAFTRANAVCGTGFATGIVDLHRVRLIDVVPGRSRKVLADRFSEQPDVWASAVTVAALDLFRGYGAALSAGLPNAVRVLDPFHVVRLGFAAVDDARRRVQQETCGHRGRGGDPLYGIRRVLRRGADNLTEHAWARLLSGIEAGDDDGQVAKAWVAAQELRAIYGCRDGDHAANRLYDWTVLGIDSGVAELARLARTITTWREEFLAYFNAGRISNGPTEAVNLLIKKVKRVGHGFRNFSNYRLRLLLHCGIRWNHQIPTPLRGRLPRLAA</sequence>
<dbReference type="InterPro" id="IPR029261">
    <property type="entry name" value="Transposase_Znf"/>
</dbReference>
<dbReference type="InterPro" id="IPR047951">
    <property type="entry name" value="Transpos_ISL3"/>
</dbReference>
<dbReference type="AlphaFoldDB" id="A0A7I9Y0E8"/>
<feature type="domain" description="Transposase IS204/IS1001/IS1096/IS1165 DDE" evidence="1">
    <location>
        <begin position="164"/>
        <end position="413"/>
    </location>
</feature>
<evidence type="ECO:0000259" key="3">
    <source>
        <dbReference type="Pfam" id="PF14690"/>
    </source>
</evidence>
<gene>
    <name evidence="4" type="ORF">MBOT_28740</name>
</gene>
<comment type="caution">
    <text evidence="4">The sequence shown here is derived from an EMBL/GenBank/DDBJ whole genome shotgun (WGS) entry which is preliminary data.</text>
</comment>
<name>A0A7I9Y0E8_9MYCO</name>
<organism evidence="4 5">
    <name type="scientific">Mycobacterium botniense</name>
    <dbReference type="NCBI Taxonomy" id="84962"/>
    <lineage>
        <taxon>Bacteria</taxon>
        <taxon>Bacillati</taxon>
        <taxon>Actinomycetota</taxon>
        <taxon>Actinomycetes</taxon>
        <taxon>Mycobacteriales</taxon>
        <taxon>Mycobacteriaceae</taxon>
        <taxon>Mycobacterium</taxon>
    </lineage>
</organism>
<dbReference type="Pfam" id="PF14690">
    <property type="entry name" value="Zn_ribbon_ISL3"/>
    <property type="match status" value="1"/>
</dbReference>
<proteinExistence type="predicted"/>
<dbReference type="InterPro" id="IPR032877">
    <property type="entry name" value="Transposase_HTH"/>
</dbReference>
<dbReference type="NCBIfam" id="NF033550">
    <property type="entry name" value="transpos_ISL3"/>
    <property type="match status" value="1"/>
</dbReference>
<dbReference type="Pfam" id="PF01610">
    <property type="entry name" value="DDE_Tnp_ISL3"/>
    <property type="match status" value="1"/>
</dbReference>
<dbReference type="Pfam" id="PF13542">
    <property type="entry name" value="HTH_Tnp_ISL3"/>
    <property type="match status" value="1"/>
</dbReference>
<feature type="domain" description="Transposase IS204/IS1001/IS1096/IS1165 zinc-finger" evidence="3">
    <location>
        <begin position="44"/>
        <end position="84"/>
    </location>
</feature>
<dbReference type="InterPro" id="IPR002560">
    <property type="entry name" value="Transposase_DDE"/>
</dbReference>
<feature type="domain" description="Transposase IS204/IS1001/IS1096/IS1165 helix-turn-helix" evidence="2">
    <location>
        <begin position="96"/>
        <end position="147"/>
    </location>
</feature>
<evidence type="ECO:0000313" key="4">
    <source>
        <dbReference type="EMBL" id="GFG75509.1"/>
    </source>
</evidence>
<dbReference type="Proteomes" id="UP000465361">
    <property type="component" value="Unassembled WGS sequence"/>
</dbReference>
<dbReference type="PANTHER" id="PTHR33498:SF1">
    <property type="entry name" value="TRANSPOSASE FOR INSERTION SEQUENCE ELEMENT IS1557"/>
    <property type="match status" value="1"/>
</dbReference>
<evidence type="ECO:0000259" key="1">
    <source>
        <dbReference type="Pfam" id="PF01610"/>
    </source>
</evidence>
<reference evidence="4 5" key="1">
    <citation type="journal article" date="2019" name="Emerg. Microbes Infect.">
        <title>Comprehensive subspecies identification of 175 nontuberculous mycobacteria species based on 7547 genomic profiles.</title>
        <authorList>
            <person name="Matsumoto Y."/>
            <person name="Kinjo T."/>
            <person name="Motooka D."/>
            <person name="Nabeya D."/>
            <person name="Jung N."/>
            <person name="Uechi K."/>
            <person name="Horii T."/>
            <person name="Iida T."/>
            <person name="Fujita J."/>
            <person name="Nakamura S."/>
        </authorList>
    </citation>
    <scope>NUCLEOTIDE SEQUENCE [LARGE SCALE GENOMIC DNA]</scope>
    <source>
        <strain evidence="4 5">JCM 17322</strain>
    </source>
</reference>